<accession>A0A327XQE3</accession>
<keyword evidence="6" id="KW-1185">Reference proteome</keyword>
<feature type="compositionally biased region" description="Basic and acidic residues" evidence="2">
    <location>
        <begin position="309"/>
        <end position="320"/>
    </location>
</feature>
<dbReference type="Gene3D" id="3.30.1330.60">
    <property type="entry name" value="OmpA-like domain"/>
    <property type="match status" value="1"/>
</dbReference>
<reference evidence="5 6" key="1">
    <citation type="submission" date="2018-06" db="EMBL/GenBank/DDBJ databases">
        <title>Genomic Encyclopedia of Archaeal and Bacterial Type Strains, Phase II (KMG-II): from individual species to whole genera.</title>
        <authorList>
            <person name="Goeker M."/>
        </authorList>
    </citation>
    <scope>NUCLEOTIDE SEQUENCE [LARGE SCALE GENOMIC DNA]</scope>
    <source>
        <strain evidence="5 6">DSM 22011</strain>
    </source>
</reference>
<evidence type="ECO:0000256" key="2">
    <source>
        <dbReference type="SAM" id="MobiDB-lite"/>
    </source>
</evidence>
<dbReference type="SUPFAM" id="SSF103088">
    <property type="entry name" value="OmpA-like"/>
    <property type="match status" value="1"/>
</dbReference>
<dbReference type="PANTHER" id="PTHR30329">
    <property type="entry name" value="STATOR ELEMENT OF FLAGELLAR MOTOR COMPLEX"/>
    <property type="match status" value="1"/>
</dbReference>
<dbReference type="InterPro" id="IPR006665">
    <property type="entry name" value="OmpA-like"/>
</dbReference>
<dbReference type="EMBL" id="QLMG01000057">
    <property type="protein sequence ID" value="RAK10422.1"/>
    <property type="molecule type" value="Genomic_DNA"/>
</dbReference>
<feature type="compositionally biased region" description="Low complexity" evidence="2">
    <location>
        <begin position="108"/>
        <end position="124"/>
    </location>
</feature>
<organism evidence="5 6">
    <name type="scientific">Salipiger aestuarii</name>
    <dbReference type="NCBI Taxonomy" id="568098"/>
    <lineage>
        <taxon>Bacteria</taxon>
        <taxon>Pseudomonadati</taxon>
        <taxon>Pseudomonadota</taxon>
        <taxon>Alphaproteobacteria</taxon>
        <taxon>Rhodobacterales</taxon>
        <taxon>Roseobacteraceae</taxon>
        <taxon>Salipiger</taxon>
    </lineage>
</organism>
<dbReference type="InterPro" id="IPR036737">
    <property type="entry name" value="OmpA-like_sf"/>
</dbReference>
<feature type="compositionally biased region" description="Low complexity" evidence="2">
    <location>
        <begin position="259"/>
        <end position="274"/>
    </location>
</feature>
<proteinExistence type="predicted"/>
<dbReference type="CDD" id="cd07185">
    <property type="entry name" value="OmpA_C-like"/>
    <property type="match status" value="1"/>
</dbReference>
<dbReference type="InterPro" id="IPR050330">
    <property type="entry name" value="Bact_OuterMem_StrucFunc"/>
</dbReference>
<feature type="signal peptide" evidence="3">
    <location>
        <begin position="1"/>
        <end position="27"/>
    </location>
</feature>
<gene>
    <name evidence="5" type="ORF">ATI53_10575</name>
</gene>
<evidence type="ECO:0000313" key="6">
    <source>
        <dbReference type="Proteomes" id="UP000249165"/>
    </source>
</evidence>
<dbReference type="PANTHER" id="PTHR30329:SF21">
    <property type="entry name" value="LIPOPROTEIN YIAD-RELATED"/>
    <property type="match status" value="1"/>
</dbReference>
<dbReference type="AlphaFoldDB" id="A0A327XQE3"/>
<dbReference type="PROSITE" id="PS51123">
    <property type="entry name" value="OMPA_2"/>
    <property type="match status" value="1"/>
</dbReference>
<dbReference type="GO" id="GO:0016020">
    <property type="term" value="C:membrane"/>
    <property type="evidence" value="ECO:0007669"/>
    <property type="project" value="UniProtKB-UniRule"/>
</dbReference>
<keyword evidence="3" id="KW-0732">Signal</keyword>
<evidence type="ECO:0000259" key="4">
    <source>
        <dbReference type="PROSITE" id="PS51123"/>
    </source>
</evidence>
<feature type="domain" description="OmpA-like" evidence="4">
    <location>
        <begin position="510"/>
        <end position="634"/>
    </location>
</feature>
<dbReference type="RefSeq" id="WP_111551191.1">
    <property type="nucleotide sequence ID" value="NZ_LIGK01000069.1"/>
</dbReference>
<feature type="region of interest" description="Disordered" evidence="2">
    <location>
        <begin position="162"/>
        <end position="274"/>
    </location>
</feature>
<evidence type="ECO:0000256" key="1">
    <source>
        <dbReference type="PROSITE-ProRule" id="PRU00473"/>
    </source>
</evidence>
<evidence type="ECO:0000313" key="5">
    <source>
        <dbReference type="EMBL" id="RAK10422.1"/>
    </source>
</evidence>
<feature type="compositionally biased region" description="Low complexity" evidence="2">
    <location>
        <begin position="162"/>
        <end position="192"/>
    </location>
</feature>
<sequence>MTLTNPLFSTTTAALALMAGLATPALAQSPSDTTPRELLDAARKGELDLGFDTTTLSRDELLGEIVRAKAQCDAGTAPQELACDRIAELPDPSGWLAAPMTKQVGTQEADAPAEPLAKAAPVPESENAQQGAPGIAEQAADATSQDAPTLDDGVAALAQSLADAAEPPAAADSADAAPQPDTPAAIDPPALAKQVQPDAGTPPDPGSDAVAEALDAQAEEMPDDAPAVGREPTAPDSAAENAVEPAKDPAQQPTVENQATPLDAPAAPPTSSEQADIAARIAAQGSASAAASADSTEDAELIEEVLTDENTRSSAEDFDTRIGAAGSDDDDDDDDKNTALRSFGAAALVGLGAVALNEMLGDNAKVVENSGDRIVVEQDGQYRVLRNDDVLLRQPGSDVKTYRYDDGSTRTVVTRDSGASVETVKAADGRVLRRTRTLPNGETVVLFDDTRDETEVVINDLPQVEEAPTRRINFQEVSEDELAAALAAQSATPIDRRFSLNQVRNIDAVRHLVPEISVDSINFATGSAAIRPEEARDLAALGNAMKRAIAANPTEVFLIEGHTDATGGWGLNLALSDRRAESVALALTEYFQVPPENMVLQGYGEADLAVDTQDSERRNRRAAVRRITQLLQGG</sequence>
<feature type="region of interest" description="Disordered" evidence="2">
    <location>
        <begin position="306"/>
        <end position="336"/>
    </location>
</feature>
<protein>
    <submittedName>
        <fullName evidence="5">Outer membrane protein OmpA-like peptidoglycan-associated protein</fullName>
    </submittedName>
</protein>
<dbReference type="Pfam" id="PF00691">
    <property type="entry name" value="OmpA"/>
    <property type="match status" value="1"/>
</dbReference>
<name>A0A327XQE3_9RHOB</name>
<comment type="caution">
    <text evidence="5">The sequence shown here is derived from an EMBL/GenBank/DDBJ whole genome shotgun (WGS) entry which is preliminary data.</text>
</comment>
<dbReference type="OrthoDB" id="9792021at2"/>
<dbReference type="Proteomes" id="UP000249165">
    <property type="component" value="Unassembled WGS sequence"/>
</dbReference>
<evidence type="ECO:0000256" key="3">
    <source>
        <dbReference type="SAM" id="SignalP"/>
    </source>
</evidence>
<feature type="chain" id="PRO_5016456089" evidence="3">
    <location>
        <begin position="28"/>
        <end position="634"/>
    </location>
</feature>
<feature type="region of interest" description="Disordered" evidence="2">
    <location>
        <begin position="103"/>
        <end position="147"/>
    </location>
</feature>
<keyword evidence="1" id="KW-0472">Membrane</keyword>